<dbReference type="EMBL" id="CAKLBY020000331">
    <property type="protein sequence ID" value="CAK7945389.1"/>
    <property type="molecule type" value="Genomic_DNA"/>
</dbReference>
<reference evidence="1" key="1">
    <citation type="submission" date="2024-01" db="EMBL/GenBank/DDBJ databases">
        <authorList>
            <person name="Webb A."/>
        </authorList>
    </citation>
    <scope>NUCLEOTIDE SEQUENCE</scope>
    <source>
        <strain evidence="1">Pm1</strain>
    </source>
</reference>
<name>A0AAV1VI98_9STRA</name>
<evidence type="ECO:0000313" key="1">
    <source>
        <dbReference type="EMBL" id="CAK7945389.1"/>
    </source>
</evidence>
<protein>
    <submittedName>
        <fullName evidence="1">Uncharacterized protein</fullName>
    </submittedName>
</protein>
<dbReference type="Proteomes" id="UP001162060">
    <property type="component" value="Unassembled WGS sequence"/>
</dbReference>
<proteinExistence type="predicted"/>
<organism evidence="1 2">
    <name type="scientific">Peronospora matthiolae</name>
    <dbReference type="NCBI Taxonomy" id="2874970"/>
    <lineage>
        <taxon>Eukaryota</taxon>
        <taxon>Sar</taxon>
        <taxon>Stramenopiles</taxon>
        <taxon>Oomycota</taxon>
        <taxon>Peronosporomycetes</taxon>
        <taxon>Peronosporales</taxon>
        <taxon>Peronosporaceae</taxon>
        <taxon>Peronospora</taxon>
    </lineage>
</organism>
<dbReference type="AlphaFoldDB" id="A0AAV1VI98"/>
<comment type="caution">
    <text evidence="1">The sequence shown here is derived from an EMBL/GenBank/DDBJ whole genome shotgun (WGS) entry which is preliminary data.</text>
</comment>
<evidence type="ECO:0000313" key="2">
    <source>
        <dbReference type="Proteomes" id="UP001162060"/>
    </source>
</evidence>
<gene>
    <name evidence="1" type="ORF">PM001_LOCUS30539</name>
</gene>
<sequence>MFSSHGCILLSCASVAVDRLKICSQGVDSTGLSTRALARDQEASLKKKKMDKADLVHRAELHIRLPICEESLIPEELTRTFAPGTPEWRDVDRGRTSLFAHSQQVQSMPPVFGTSSSWCCHY</sequence>
<accession>A0AAV1VI98</accession>